<keyword evidence="5" id="KW-1185">Reference proteome</keyword>
<evidence type="ECO:0000256" key="1">
    <source>
        <dbReference type="ARBA" id="ARBA00023121"/>
    </source>
</evidence>
<dbReference type="GO" id="GO:0000062">
    <property type="term" value="F:fatty-acyl-CoA binding"/>
    <property type="evidence" value="ECO:0007669"/>
    <property type="project" value="InterPro"/>
</dbReference>
<feature type="compositionally biased region" description="Polar residues" evidence="2">
    <location>
        <begin position="15"/>
        <end position="32"/>
    </location>
</feature>
<dbReference type="SUPFAM" id="SSF47027">
    <property type="entry name" value="Acyl-CoA binding protein"/>
    <property type="match status" value="1"/>
</dbReference>
<evidence type="ECO:0000313" key="5">
    <source>
        <dbReference type="Proteomes" id="UP000663879"/>
    </source>
</evidence>
<dbReference type="Pfam" id="PF00887">
    <property type="entry name" value="ACBP"/>
    <property type="match status" value="1"/>
</dbReference>
<name>A0A814GTL3_9BILA</name>
<dbReference type="PRINTS" id="PR00689">
    <property type="entry name" value="ACOABINDINGP"/>
</dbReference>
<dbReference type="InterPro" id="IPR000582">
    <property type="entry name" value="Acyl-CoA-binding_protein"/>
</dbReference>
<dbReference type="Gene3D" id="1.20.80.10">
    <property type="match status" value="1"/>
</dbReference>
<accession>A0A814GTL3</accession>
<dbReference type="InterPro" id="IPR035984">
    <property type="entry name" value="Acyl-CoA-binding_sf"/>
</dbReference>
<dbReference type="AlphaFoldDB" id="A0A814GTL3"/>
<dbReference type="PANTHER" id="PTHR23310:SF77">
    <property type="entry name" value="LD25952P"/>
    <property type="match status" value="1"/>
</dbReference>
<dbReference type="PROSITE" id="PS51228">
    <property type="entry name" value="ACB_2"/>
    <property type="match status" value="1"/>
</dbReference>
<dbReference type="Proteomes" id="UP000663879">
    <property type="component" value="Unassembled WGS sequence"/>
</dbReference>
<dbReference type="InterPro" id="IPR014352">
    <property type="entry name" value="FERM/acyl-CoA-bd_prot_sf"/>
</dbReference>
<organism evidence="4 5">
    <name type="scientific">Brachionus calyciflorus</name>
    <dbReference type="NCBI Taxonomy" id="104777"/>
    <lineage>
        <taxon>Eukaryota</taxon>
        <taxon>Metazoa</taxon>
        <taxon>Spiralia</taxon>
        <taxon>Gnathifera</taxon>
        <taxon>Rotifera</taxon>
        <taxon>Eurotatoria</taxon>
        <taxon>Monogononta</taxon>
        <taxon>Pseudotrocha</taxon>
        <taxon>Ploima</taxon>
        <taxon>Brachionidae</taxon>
        <taxon>Brachionus</taxon>
    </lineage>
</organism>
<sequence>MSTAHTIIKNEKNFPKSQKTSKTPNGSVFTNGFKTKTLETTQNQKQIKNLEEQFKAACDAIQNLPKNGPFQPSNEMLLKFYAYYKQATQGPCKTSRPGIFKVVERAKYDAWDSVRHLNKEQAMQGYIDEIKKIVETMPHNEFVQKLINIIGPFYEFVDEKNEVIYQSEKENDVNDDEEEDDKESVIENKNYIISNKNVTSTLINDDISNLKISEKNLETNSPIISSNGQNISTDNIDIIHLKPLDENLSLNQNGHNGKKSLETQINGFSNNSNEITSDDDEDYCDTSDHINEQVRTL</sequence>
<evidence type="ECO:0000313" key="4">
    <source>
        <dbReference type="EMBL" id="CAF1000951.1"/>
    </source>
</evidence>
<dbReference type="GO" id="GO:0005737">
    <property type="term" value="C:cytoplasm"/>
    <property type="evidence" value="ECO:0007669"/>
    <property type="project" value="TreeGrafter"/>
</dbReference>
<dbReference type="PANTHER" id="PTHR23310">
    <property type="entry name" value="ACYL-COA-BINDING PROTEIN, ACBP"/>
    <property type="match status" value="1"/>
</dbReference>
<protein>
    <recommendedName>
        <fullName evidence="3">ACB domain-containing protein</fullName>
    </recommendedName>
</protein>
<evidence type="ECO:0000259" key="3">
    <source>
        <dbReference type="PROSITE" id="PS51228"/>
    </source>
</evidence>
<dbReference type="FunFam" id="1.20.80.10:FF:000010">
    <property type="entry name" value="Acyl-CoA-binding domain-containing protein 5"/>
    <property type="match status" value="1"/>
</dbReference>
<dbReference type="InterPro" id="IPR022408">
    <property type="entry name" value="Acyl-CoA-binding_prot_CS"/>
</dbReference>
<comment type="caution">
    <text evidence="4">The sequence shown here is derived from an EMBL/GenBank/DDBJ whole genome shotgun (WGS) entry which is preliminary data.</text>
</comment>
<dbReference type="EMBL" id="CAJNOC010003865">
    <property type="protein sequence ID" value="CAF1000951.1"/>
    <property type="molecule type" value="Genomic_DNA"/>
</dbReference>
<proteinExistence type="predicted"/>
<feature type="region of interest" description="Disordered" evidence="2">
    <location>
        <begin position="1"/>
        <end position="32"/>
    </location>
</feature>
<gene>
    <name evidence="4" type="ORF">OXX778_LOCUS16402</name>
</gene>
<dbReference type="PROSITE" id="PS00880">
    <property type="entry name" value="ACB_1"/>
    <property type="match status" value="1"/>
</dbReference>
<dbReference type="GO" id="GO:0006631">
    <property type="term" value="P:fatty acid metabolic process"/>
    <property type="evidence" value="ECO:0007669"/>
    <property type="project" value="TreeGrafter"/>
</dbReference>
<dbReference type="OrthoDB" id="71307at2759"/>
<feature type="domain" description="ACB" evidence="3">
    <location>
        <begin position="50"/>
        <end position="139"/>
    </location>
</feature>
<reference evidence="4" key="1">
    <citation type="submission" date="2021-02" db="EMBL/GenBank/DDBJ databases">
        <authorList>
            <person name="Nowell W R."/>
        </authorList>
    </citation>
    <scope>NUCLEOTIDE SEQUENCE</scope>
    <source>
        <strain evidence="4">Ploen Becks lab</strain>
    </source>
</reference>
<evidence type="ECO:0000256" key="2">
    <source>
        <dbReference type="SAM" id="MobiDB-lite"/>
    </source>
</evidence>
<keyword evidence="1" id="KW-0446">Lipid-binding</keyword>